<organism evidence="2 3">
    <name type="scientific">Sulfitobacter delicatus</name>
    <dbReference type="NCBI Taxonomy" id="218672"/>
    <lineage>
        <taxon>Bacteria</taxon>
        <taxon>Pseudomonadati</taxon>
        <taxon>Pseudomonadota</taxon>
        <taxon>Alphaproteobacteria</taxon>
        <taxon>Rhodobacterales</taxon>
        <taxon>Roseobacteraceae</taxon>
        <taxon>Sulfitobacter</taxon>
    </lineage>
</organism>
<reference evidence="3" key="1">
    <citation type="submission" date="2016-10" db="EMBL/GenBank/DDBJ databases">
        <authorList>
            <person name="Varghese N."/>
            <person name="Submissions S."/>
        </authorList>
    </citation>
    <scope>NUCLEOTIDE SEQUENCE [LARGE SCALE GENOMIC DNA]</scope>
    <source>
        <strain evidence="3">DSM 16477</strain>
    </source>
</reference>
<keyword evidence="1" id="KW-0472">Membrane</keyword>
<dbReference type="STRING" id="218672.SAMN04489759_102202"/>
<keyword evidence="1" id="KW-1133">Transmembrane helix</keyword>
<dbReference type="Pfam" id="PF10658">
    <property type="entry name" value="DUF2484"/>
    <property type="match status" value="1"/>
</dbReference>
<proteinExistence type="predicted"/>
<accession>A0A1G7L509</accession>
<keyword evidence="3" id="KW-1185">Reference proteome</keyword>
<gene>
    <name evidence="2" type="ORF">SAMN04489759_102202</name>
</gene>
<keyword evidence="1" id="KW-0812">Transmembrane</keyword>
<dbReference type="RefSeq" id="WP_093739529.1">
    <property type="nucleotide sequence ID" value="NZ_FNBP01000002.1"/>
</dbReference>
<dbReference type="EMBL" id="FNBP01000002">
    <property type="protein sequence ID" value="SDF44130.1"/>
    <property type="molecule type" value="Genomic_DNA"/>
</dbReference>
<dbReference type="Proteomes" id="UP000199399">
    <property type="component" value="Unassembled WGS sequence"/>
</dbReference>
<dbReference type="OrthoDB" id="7862849at2"/>
<sequence length="92" mass="10365">MSISLVLACFWFVIANILAMTPSKDFHWRNAYMLIAAGIPIVGFVTTQHGPWVGLLVLAGGCSVLRWPVVYLLRWLRRAVRRDAGQNREPAE</sequence>
<dbReference type="InterPro" id="IPR018919">
    <property type="entry name" value="DUF2484"/>
</dbReference>
<evidence type="ECO:0000313" key="3">
    <source>
        <dbReference type="Proteomes" id="UP000199399"/>
    </source>
</evidence>
<evidence type="ECO:0008006" key="4">
    <source>
        <dbReference type="Google" id="ProtNLM"/>
    </source>
</evidence>
<feature type="transmembrane region" description="Helical" evidence="1">
    <location>
        <begin position="52"/>
        <end position="73"/>
    </location>
</feature>
<evidence type="ECO:0000256" key="1">
    <source>
        <dbReference type="SAM" id="Phobius"/>
    </source>
</evidence>
<name>A0A1G7L509_9RHOB</name>
<protein>
    <recommendedName>
        <fullName evidence="4">DUF2484 family protein</fullName>
    </recommendedName>
</protein>
<dbReference type="AlphaFoldDB" id="A0A1G7L509"/>
<evidence type="ECO:0000313" key="2">
    <source>
        <dbReference type="EMBL" id="SDF44130.1"/>
    </source>
</evidence>